<evidence type="ECO:0000313" key="1">
    <source>
        <dbReference type="EMBL" id="AGE93852.1"/>
    </source>
</evidence>
<gene>
    <name evidence="1" type="primary">RPL35</name>
</gene>
<organism evidence="1">
    <name type="scientific">Posidonia oceanica</name>
    <name type="common">Mediterranean tapeweed</name>
    <dbReference type="NCBI Taxonomy" id="55489"/>
    <lineage>
        <taxon>Eukaryota</taxon>
        <taxon>Viridiplantae</taxon>
        <taxon>Streptophyta</taxon>
        <taxon>Embryophyta</taxon>
        <taxon>Tracheophyta</taxon>
        <taxon>Spermatophyta</taxon>
        <taxon>Magnoliopsida</taxon>
        <taxon>Liliopsida</taxon>
        <taxon>Posidoniaceae</taxon>
        <taxon>Posidonia</taxon>
    </lineage>
</organism>
<dbReference type="AlphaFoldDB" id="M1K093"/>
<accession>M1K093</accession>
<dbReference type="GO" id="GO:0005840">
    <property type="term" value="C:ribosome"/>
    <property type="evidence" value="ECO:0007669"/>
    <property type="project" value="UniProtKB-KW"/>
</dbReference>
<keyword evidence="1" id="KW-0689">Ribosomal protein</keyword>
<protein>
    <submittedName>
        <fullName evidence="1">Chloroplast 50S ribosomal protein L35</fullName>
    </submittedName>
</protein>
<reference evidence="1" key="1">
    <citation type="submission" date="2012-10" db="EMBL/GenBank/DDBJ databases">
        <title>Development of 51 novel EST-linked microsatellites in the Mediterranean seagrass Posidonia oceanica.</title>
        <authorList>
            <person name="D'Esposito D."/>
            <person name="Orsini L."/>
            <person name="Procaccini G."/>
        </authorList>
    </citation>
    <scope>NUCLEOTIDE SEQUENCE</scope>
    <source>
        <tissue evidence="1">Leaf</tissue>
    </source>
</reference>
<dbReference type="EMBL" id="JX971055">
    <property type="protein sequence ID" value="AGE93852.1"/>
    <property type="molecule type" value="Genomic_DNA"/>
</dbReference>
<keyword evidence="1" id="KW-0687">Ribonucleoprotein</keyword>
<proteinExistence type="predicted"/>
<sequence>MLLPCSPPHNLPPTRHPKPLRRSLVGLHFVPFCCNDSEAGWFWG</sequence>
<name>M1K093_POSOC</name>